<comment type="caution">
    <text evidence="1">The sequence shown here is derived from an EMBL/GenBank/DDBJ whole genome shotgun (WGS) entry which is preliminary data.</text>
</comment>
<evidence type="ECO:0000313" key="2">
    <source>
        <dbReference type="Proteomes" id="UP000772618"/>
    </source>
</evidence>
<keyword evidence="2" id="KW-1185">Reference proteome</keyword>
<dbReference type="GO" id="GO:0005524">
    <property type="term" value="F:ATP binding"/>
    <property type="evidence" value="ECO:0007669"/>
    <property type="project" value="UniProtKB-KW"/>
</dbReference>
<name>A0ABS5VY62_9BACT</name>
<sequence>MKVNISNAVKLFFPNPSLEMVYFEAIANAVDANATSIEVFISIDAYNKPESLTIAIKDNGDGFNAKNFEKFSKLLEIEAEDHKGIGRLVFLNYFKEVAVTSIFEGQKRSFLFTGAFDGEHEITNVQTQSNETELKFKGYRKDKVKSYDYLKPESIKNGILLHFFPLFYSLKMKGSSLKIGITLTTLESNAEHNFYSERKELIVSEIPNLQEESFPADGLDLFEKLKLFYSIKENPENQTLITAISVDNRTIPVEIFSRDAIPAGYEIIFLLYSDLFKGKANSSRQELEMEESDVRTLKRLFGEQVSKILNDKIPKIQERNRQVTESLKERFPHLSGYFEEESVGLIDRNQSLELAQRKFFNAQKEILDSQSLSEDQYQKSLEISARILTEYILYRNIIINKLKQIDPSNDEADIHNIIVPRRKTFVKSDSSTDLYTNNAWLLDDKYMSYTTILSEREMGELIQNISLEEHSERIEKRPDIAIIFSNDPERTAKVDVVIVELKKLGLGLAKREEVISQLKQRARKLLRLYPTKIQRIWFYGVVDFNDEFKISLLEEKFIELFSSGTVFYKEHSIILDLDQKTEIPVGLYVMSYEAFLKDAETRNHTFLNLLKESLKQDR</sequence>
<accession>A0ABS5VY62</accession>
<evidence type="ECO:0000313" key="1">
    <source>
        <dbReference type="EMBL" id="MBT1705869.1"/>
    </source>
</evidence>
<dbReference type="Gene3D" id="3.30.565.10">
    <property type="entry name" value="Histidine kinase-like ATPase, C-terminal domain"/>
    <property type="match status" value="1"/>
</dbReference>
<dbReference type="SUPFAM" id="SSF55874">
    <property type="entry name" value="ATPase domain of HSP90 chaperone/DNA topoisomerase II/histidine kinase"/>
    <property type="match status" value="1"/>
</dbReference>
<dbReference type="Proteomes" id="UP000772618">
    <property type="component" value="Unassembled WGS sequence"/>
</dbReference>
<dbReference type="InterPro" id="IPR036890">
    <property type="entry name" value="HATPase_C_sf"/>
</dbReference>
<keyword evidence="1" id="KW-0547">Nucleotide-binding</keyword>
<keyword evidence="1" id="KW-0067">ATP-binding</keyword>
<reference evidence="1 2" key="1">
    <citation type="submission" date="2021-05" db="EMBL/GenBank/DDBJ databases">
        <title>A Polyphasic approach of four new species of the genus Ohtaekwangia: Ohtaekwangia histidinii sp. nov., Ohtaekwangia cretensis sp. nov., Ohtaekwangia indiensis sp. nov., Ohtaekwangia reichenbachii sp. nov. from diverse environment.</title>
        <authorList>
            <person name="Octaviana S."/>
        </authorList>
    </citation>
    <scope>NUCLEOTIDE SEQUENCE [LARGE SCALE GENOMIC DNA]</scope>
    <source>
        <strain evidence="1 2">PWU20</strain>
    </source>
</reference>
<dbReference type="RefSeq" id="WP_254156155.1">
    <property type="nucleotide sequence ID" value="NZ_JAHESD010000071.1"/>
</dbReference>
<dbReference type="EMBL" id="JAHESD010000071">
    <property type="protein sequence ID" value="MBT1705869.1"/>
    <property type="molecule type" value="Genomic_DNA"/>
</dbReference>
<dbReference type="Pfam" id="PF13589">
    <property type="entry name" value="HATPase_c_3"/>
    <property type="match status" value="1"/>
</dbReference>
<proteinExistence type="predicted"/>
<gene>
    <name evidence="1" type="ORF">KK060_21440</name>
</gene>
<protein>
    <submittedName>
        <fullName evidence="1">ATP-binding protein</fullName>
    </submittedName>
</protein>
<organism evidence="1 2">
    <name type="scientific">Chryseosolibacter indicus</name>
    <dbReference type="NCBI Taxonomy" id="2782351"/>
    <lineage>
        <taxon>Bacteria</taxon>
        <taxon>Pseudomonadati</taxon>
        <taxon>Bacteroidota</taxon>
        <taxon>Cytophagia</taxon>
        <taxon>Cytophagales</taxon>
        <taxon>Chryseotaleaceae</taxon>
        <taxon>Chryseosolibacter</taxon>
    </lineage>
</organism>